<evidence type="ECO:0000256" key="2">
    <source>
        <dbReference type="ARBA" id="ARBA00017805"/>
    </source>
</evidence>
<dbReference type="PANTHER" id="PTHR16466:SF6">
    <property type="entry name" value="TELOMERIC REPEAT-BINDING FACTOR 2-INTERACTING PROTEIN 1"/>
    <property type="match status" value="1"/>
</dbReference>
<feature type="compositionally biased region" description="Basic and acidic residues" evidence="11">
    <location>
        <begin position="190"/>
        <end position="218"/>
    </location>
</feature>
<evidence type="ECO:0000256" key="9">
    <source>
        <dbReference type="ARBA" id="ARBA00032471"/>
    </source>
</evidence>
<comment type="subcellular location">
    <subcellularLocation>
        <location evidence="10">Nucleus</location>
    </subcellularLocation>
    <subcellularLocation>
        <location evidence="10">Chromosome</location>
        <location evidence="10">Telomere</location>
    </subcellularLocation>
</comment>
<keyword evidence="16" id="KW-1185">Reference proteome</keyword>
<keyword evidence="5 10" id="KW-0805">Transcription regulation</keyword>
<feature type="compositionally biased region" description="Polar residues" evidence="11">
    <location>
        <begin position="271"/>
        <end position="292"/>
    </location>
</feature>
<evidence type="ECO:0000256" key="7">
    <source>
        <dbReference type="ARBA" id="ARBA00023163"/>
    </source>
</evidence>
<dbReference type="InterPro" id="IPR021661">
    <property type="entry name" value="Rap1_C"/>
</dbReference>
<dbReference type="Pfam" id="PF08914">
    <property type="entry name" value="Myb_Rap1"/>
    <property type="match status" value="1"/>
</dbReference>
<feature type="domain" description="TERF2-interacting telomeric protein 1 Myb" evidence="12">
    <location>
        <begin position="130"/>
        <end position="185"/>
    </location>
</feature>
<reference evidence="15 16" key="1">
    <citation type="submission" date="2019-02" db="EMBL/GenBank/DDBJ databases">
        <title>Opniocepnalus argus genome.</title>
        <authorList>
            <person name="Zhou C."/>
            <person name="Xiao S."/>
        </authorList>
    </citation>
    <scope>NUCLEOTIDE SEQUENCE [LARGE SCALE GENOMIC DNA]</scope>
    <source>
        <strain evidence="15">OARG1902GOOAL</strain>
        <tissue evidence="15">Muscle</tissue>
    </source>
</reference>
<dbReference type="CDD" id="cd11655">
    <property type="entry name" value="rap1_myb-like"/>
    <property type="match status" value="1"/>
</dbReference>
<dbReference type="CDD" id="cd11653">
    <property type="entry name" value="rap1_RCT"/>
    <property type="match status" value="1"/>
</dbReference>
<feature type="region of interest" description="Disordered" evidence="11">
    <location>
        <begin position="107"/>
        <end position="127"/>
    </location>
</feature>
<dbReference type="GO" id="GO:0031848">
    <property type="term" value="P:protection from non-homologous end joining at telomere"/>
    <property type="evidence" value="ECO:0007669"/>
    <property type="project" value="TreeGrafter"/>
</dbReference>
<feature type="compositionally biased region" description="Polar residues" evidence="11">
    <location>
        <begin position="390"/>
        <end position="400"/>
    </location>
</feature>
<dbReference type="InterPro" id="IPR015010">
    <property type="entry name" value="TERF2IP_Myb"/>
</dbReference>
<dbReference type="EMBL" id="CM015716">
    <property type="protein sequence ID" value="KAF3690026.1"/>
    <property type="molecule type" value="Genomic_DNA"/>
</dbReference>
<evidence type="ECO:0000256" key="6">
    <source>
        <dbReference type="ARBA" id="ARBA00023159"/>
    </source>
</evidence>
<evidence type="ECO:0000256" key="1">
    <source>
        <dbReference type="ARBA" id="ARBA00010467"/>
    </source>
</evidence>
<dbReference type="SUPFAM" id="SSF46689">
    <property type="entry name" value="Homeodomain-like"/>
    <property type="match status" value="1"/>
</dbReference>
<dbReference type="SUPFAM" id="SSF52113">
    <property type="entry name" value="BRCT domain"/>
    <property type="match status" value="1"/>
</dbReference>
<reference evidence="16" key="2">
    <citation type="submission" date="2019-02" db="EMBL/GenBank/DDBJ databases">
        <title>Opniocepnalus argus Var Kimnra genome.</title>
        <authorList>
            <person name="Zhou C."/>
            <person name="Xiao S."/>
        </authorList>
    </citation>
    <scope>NUCLEOTIDE SEQUENCE [LARGE SCALE GENOMIC DNA]</scope>
</reference>
<dbReference type="AlphaFoldDB" id="A0A6G1PJ44"/>
<comment type="similarity">
    <text evidence="1 10">Belongs to the RAP1 family.</text>
</comment>
<feature type="compositionally biased region" description="Acidic residues" evidence="11">
    <location>
        <begin position="492"/>
        <end position="501"/>
    </location>
</feature>
<evidence type="ECO:0000256" key="3">
    <source>
        <dbReference type="ARBA" id="ARBA00022454"/>
    </source>
</evidence>
<keyword evidence="7 10" id="KW-0804">Transcription</keyword>
<dbReference type="Gene3D" id="1.10.10.60">
    <property type="entry name" value="Homeodomain-like"/>
    <property type="match status" value="1"/>
</dbReference>
<dbReference type="GO" id="GO:0070187">
    <property type="term" value="C:shelterin complex"/>
    <property type="evidence" value="ECO:0007669"/>
    <property type="project" value="TreeGrafter"/>
</dbReference>
<evidence type="ECO:0000313" key="16">
    <source>
        <dbReference type="Proteomes" id="UP000503349"/>
    </source>
</evidence>
<feature type="compositionally biased region" description="Basic residues" evidence="11">
    <location>
        <begin position="471"/>
        <end position="480"/>
    </location>
</feature>
<proteinExistence type="inferred from homology"/>
<comment type="subunit">
    <text evidence="10">Homodimer.</text>
</comment>
<name>A0A6G1PJ44_CHAAH</name>
<protein>
    <recommendedName>
        <fullName evidence="2 10">Telomeric repeat-binding factor 2-interacting protein 1</fullName>
        <shortName evidence="10">TERF2-interacting telomeric protein 1</shortName>
    </recommendedName>
    <alternativeName>
        <fullName evidence="9 10">Repressor/activator protein 1 homolog</fullName>
    </alternativeName>
</protein>
<evidence type="ECO:0000256" key="4">
    <source>
        <dbReference type="ARBA" id="ARBA00022895"/>
    </source>
</evidence>
<dbReference type="Pfam" id="PF16589">
    <property type="entry name" value="BRCT_2"/>
    <property type="match status" value="1"/>
</dbReference>
<dbReference type="InterPro" id="IPR001357">
    <property type="entry name" value="BRCT_dom"/>
</dbReference>
<accession>A0A6G1PJ44</accession>
<sequence>MSSKQPDVAKSNISPVLFMTVDGEPMSFFLRPGRVKCNLQPLITAGGGLLCNVQQPGAILLIDAEERDSVPDTTAHWYVSNQYIHDCVEKNEQLDLEDYRLNPEAAQRHSARLNNSKEGSPGISGGRIAYSPEDDAAILSYVSKHKTEIGGNRLWQEMEKQRVTSHSWQSMKYRYRARLAQKQSEVEEINAAKEDSNAKQKEPKDEENSETHIHKPSCEEDVGPPQSPATTSLQMVSADTDLTQMGANTTLKIYVLPIQAGNMTENLVSQTLSSPHGEVQQVNPQIESQTADSPRVESQETETPDSPQTEGPVDSTEPDNTEQKTTMSPQNVSMPEDLLQSVTEPSSPIKRKVKQKASGKLEQPQCPKTRRQLEREILSSPEPYGKKLRSSSTTAEKTSTPPRPLKKKKSAVNSALQKDTTDQPSCKRARGKTVAAVAESHQEESEEAIVSETPQPVCFLDEETNSLVQKGNKKKEKRKLGILELATKEFESESEPEEDEAPAQQNPAETLTIQSTSREPPLQPMSTQANSDPGPSLQVNGQEAQTSSLSHIAATGSPRSLAAEAVQIASRAHLFIFDSESQEEDSQSLVGDSTAAAAGDIDTTHSLTQVQLEEDKQRIRDLMKQTNQDLDSVTKALLKTSGDFSTALNLLLNPCSFSGPFWTRCDDSLLLSADPDARQQLQEKYGEVDLAKRIAFFEVEG</sequence>
<feature type="region of interest" description="Disordered" evidence="11">
    <location>
        <begin position="271"/>
        <end position="549"/>
    </location>
</feature>
<dbReference type="PANTHER" id="PTHR16466">
    <property type="entry name" value="TELOMERE REPEAT-BINDING FACTOR 2-INTERACTING PROTEIN 1"/>
    <property type="match status" value="1"/>
</dbReference>
<gene>
    <name evidence="15" type="ORF">EXN66_Car005698</name>
</gene>
<dbReference type="GO" id="GO:0042162">
    <property type="term" value="F:telomeric DNA binding"/>
    <property type="evidence" value="ECO:0007669"/>
    <property type="project" value="TreeGrafter"/>
</dbReference>
<organism evidence="15 16">
    <name type="scientific">Channa argus</name>
    <name type="common">Northern snakehead</name>
    <name type="synonym">Ophicephalus argus</name>
    <dbReference type="NCBI Taxonomy" id="215402"/>
    <lineage>
        <taxon>Eukaryota</taxon>
        <taxon>Metazoa</taxon>
        <taxon>Chordata</taxon>
        <taxon>Craniata</taxon>
        <taxon>Vertebrata</taxon>
        <taxon>Euteleostomi</taxon>
        <taxon>Actinopterygii</taxon>
        <taxon>Neopterygii</taxon>
        <taxon>Teleostei</taxon>
        <taxon>Neoteleostei</taxon>
        <taxon>Acanthomorphata</taxon>
        <taxon>Anabantaria</taxon>
        <taxon>Anabantiformes</taxon>
        <taxon>Channoidei</taxon>
        <taxon>Channidae</taxon>
        <taxon>Channa</taxon>
    </lineage>
</organism>
<evidence type="ECO:0000259" key="13">
    <source>
        <dbReference type="Pfam" id="PF11626"/>
    </source>
</evidence>
<dbReference type="GO" id="GO:0010833">
    <property type="term" value="P:telomere maintenance via telomere lengthening"/>
    <property type="evidence" value="ECO:0007669"/>
    <property type="project" value="UniProtKB-UniRule"/>
</dbReference>
<dbReference type="InterPro" id="IPR009057">
    <property type="entry name" value="Homeodomain-like_sf"/>
</dbReference>
<evidence type="ECO:0000256" key="11">
    <source>
        <dbReference type="SAM" id="MobiDB-lite"/>
    </source>
</evidence>
<feature type="domain" description="BRCT" evidence="14">
    <location>
        <begin position="18"/>
        <end position="100"/>
    </location>
</feature>
<comment type="function">
    <text evidence="10">Acts both as a regulator of telomere function and as a transcription regulator. Involved in the regulation of telomere length and protection as a component of the shelterin complex (telosome). Does not bind DNA directly: recruited to telomeric double-stranded 5'-TTAGGG-3' repeats via its interaction with terf2. Independently of its function in telomeres, also acts as a transcription regulator: recruited to extratelomeric 5'-TTAGGG-3' sites via its association with terf2 or other factors, and regulates gene expression.</text>
</comment>
<dbReference type="FunFam" id="1.10.10.60:FF:000246">
    <property type="entry name" value="Telomeric repeat-binding factor 2-interacting protein 1"/>
    <property type="match status" value="1"/>
</dbReference>
<keyword evidence="4 10" id="KW-0779">Telomere</keyword>
<feature type="region of interest" description="Disordered" evidence="11">
    <location>
        <begin position="190"/>
        <end position="231"/>
    </location>
</feature>
<dbReference type="GO" id="GO:0005654">
    <property type="term" value="C:nucleoplasm"/>
    <property type="evidence" value="ECO:0007669"/>
    <property type="project" value="UniProtKB-ARBA"/>
</dbReference>
<feature type="compositionally biased region" description="Polar residues" evidence="11">
    <location>
        <begin position="411"/>
        <end position="424"/>
    </location>
</feature>
<dbReference type="Pfam" id="PF11626">
    <property type="entry name" value="Rap1_C"/>
    <property type="match status" value="1"/>
</dbReference>
<evidence type="ECO:0000256" key="8">
    <source>
        <dbReference type="ARBA" id="ARBA00023242"/>
    </source>
</evidence>
<dbReference type="InterPro" id="IPR039595">
    <property type="entry name" value="TE2IP/Rap1"/>
</dbReference>
<evidence type="ECO:0000313" key="15">
    <source>
        <dbReference type="EMBL" id="KAF3690026.1"/>
    </source>
</evidence>
<dbReference type="InterPro" id="IPR036420">
    <property type="entry name" value="BRCT_dom_sf"/>
</dbReference>
<dbReference type="GO" id="GO:0006355">
    <property type="term" value="P:regulation of DNA-templated transcription"/>
    <property type="evidence" value="ECO:0007669"/>
    <property type="project" value="UniProtKB-UniRule"/>
</dbReference>
<feature type="compositionally biased region" description="Polar residues" evidence="11">
    <location>
        <begin position="323"/>
        <end position="333"/>
    </location>
</feature>
<keyword evidence="3 10" id="KW-0158">Chromosome</keyword>
<evidence type="ECO:0000259" key="12">
    <source>
        <dbReference type="Pfam" id="PF08914"/>
    </source>
</evidence>
<feature type="domain" description="TRF2-interacting telomeric protein/Rap1 C-terminal" evidence="13">
    <location>
        <begin position="623"/>
        <end position="698"/>
    </location>
</feature>
<keyword evidence="6 10" id="KW-0010">Activator</keyword>
<keyword evidence="8 10" id="KW-0539">Nucleus</keyword>
<evidence type="ECO:0000259" key="14">
    <source>
        <dbReference type="Pfam" id="PF16589"/>
    </source>
</evidence>
<dbReference type="Proteomes" id="UP000503349">
    <property type="component" value="Chromosome 5"/>
</dbReference>
<evidence type="ECO:0000256" key="5">
    <source>
        <dbReference type="ARBA" id="ARBA00023015"/>
    </source>
</evidence>
<feature type="compositionally biased region" description="Polar residues" evidence="11">
    <location>
        <begin position="511"/>
        <end position="549"/>
    </location>
</feature>
<evidence type="ECO:0000256" key="10">
    <source>
        <dbReference type="RuleBase" id="RU367107"/>
    </source>
</evidence>